<reference evidence="1" key="1">
    <citation type="submission" date="2024-12" db="EMBL/GenBank/DDBJ databases">
        <title>Comparative genomics and development of molecular markers within Purpureocillium lilacinum and among Purpureocillium species.</title>
        <authorList>
            <person name="Yeh Z.-Y."/>
            <person name="Ni N.-T."/>
            <person name="Lo P.-H."/>
            <person name="Mushyakhwo K."/>
            <person name="Lin C.-F."/>
            <person name="Nai Y.-S."/>
        </authorList>
    </citation>
    <scope>NUCLEOTIDE SEQUENCE</scope>
    <source>
        <strain evidence="1">NCHU-NPUST-175</strain>
    </source>
</reference>
<dbReference type="EMBL" id="JBGNUJ010000011">
    <property type="protein sequence ID" value="KAL3953910.1"/>
    <property type="molecule type" value="Genomic_DNA"/>
</dbReference>
<gene>
    <name evidence="1" type="ORF">ACCO45_011866</name>
</gene>
<organism evidence="1 2">
    <name type="scientific">Purpureocillium lilacinum</name>
    <name type="common">Paecilomyces lilacinus</name>
    <dbReference type="NCBI Taxonomy" id="33203"/>
    <lineage>
        <taxon>Eukaryota</taxon>
        <taxon>Fungi</taxon>
        <taxon>Dikarya</taxon>
        <taxon>Ascomycota</taxon>
        <taxon>Pezizomycotina</taxon>
        <taxon>Sordariomycetes</taxon>
        <taxon>Hypocreomycetidae</taxon>
        <taxon>Hypocreales</taxon>
        <taxon>Ophiocordycipitaceae</taxon>
        <taxon>Purpureocillium</taxon>
    </lineage>
</organism>
<evidence type="ECO:0000313" key="1">
    <source>
        <dbReference type="EMBL" id="KAL3953910.1"/>
    </source>
</evidence>
<protein>
    <submittedName>
        <fullName evidence="1">Uncharacterized protein</fullName>
    </submittedName>
</protein>
<keyword evidence="2" id="KW-1185">Reference proteome</keyword>
<name>A0ACC4DC30_PURLI</name>
<evidence type="ECO:0000313" key="2">
    <source>
        <dbReference type="Proteomes" id="UP001638806"/>
    </source>
</evidence>
<sequence length="280" mass="31850">MSSTMKPQREGEWLATGLPMRRRHEHDGGGRREYNEAQLQAFRVTSVTLASLSVVATMLTTFWFLRMRRSFRHDLIILLIQSDMLKSLWLVIFAAAELTQGTIDTATPFCQISGFFLTLGIEMCDVAVVLFALHKTMYIFRGGSGLYPYRRIAYAAFILIPLLLSSLAFINKPAFANEGPYCYLPTRPRWTRRVLSWIPRTIVLLGILTMYLSTYVYFQAYPGAVRQDGHVWTEKRDAGTTTNGTACETTDHGVDSTNSSYRVSRVDTTDAVLRWGVYRQ</sequence>
<proteinExistence type="predicted"/>
<comment type="caution">
    <text evidence="1">The sequence shown here is derived from an EMBL/GenBank/DDBJ whole genome shotgun (WGS) entry which is preliminary data.</text>
</comment>
<dbReference type="Proteomes" id="UP001638806">
    <property type="component" value="Unassembled WGS sequence"/>
</dbReference>
<accession>A0ACC4DC30</accession>